<dbReference type="AlphaFoldDB" id="A0ABD0XAT9"/>
<dbReference type="PANTHER" id="PTHR24401:SF29">
    <property type="entry name" value="SI:CH211-243P7.3-RELATED"/>
    <property type="match status" value="1"/>
</dbReference>
<dbReference type="PANTHER" id="PTHR24401">
    <property type="entry name" value="SI:CH211-243P7.3-RELATED"/>
    <property type="match status" value="1"/>
</dbReference>
<name>A0ABD0XAT9_UMBPY</name>
<dbReference type="EMBL" id="JAGEUA010000002">
    <property type="protein sequence ID" value="KAL1004999.1"/>
    <property type="molecule type" value="Genomic_DNA"/>
</dbReference>
<feature type="non-terminal residue" evidence="3">
    <location>
        <position position="1"/>
    </location>
</feature>
<evidence type="ECO:0000256" key="1">
    <source>
        <dbReference type="SAM" id="MobiDB-lite"/>
    </source>
</evidence>
<sequence length="245" mass="28383">LLSLLDILCEGFVFSRSRTSCRSEDGVYWTEKEAFRLNIVMKEEEDDIALTRDGNALEIKKEDYEAISLEDYIKEVKAGDIFVLQEDKDPFRVEKEDVQVKEDKLHFKEKKEEAISTVEEDVVLVKEEVIEEHVDQTVSKACAGPSPSAETAQTPDLPHQPPAELPSHWKDHLPPFQHEWIRNTLFKANLRTGKPEILSQMKLWWYPPQPPLINTQPPASPDLFFCRPIVLWMPLKMWLFPLVCV</sequence>
<evidence type="ECO:0000313" key="4">
    <source>
        <dbReference type="Proteomes" id="UP001557470"/>
    </source>
</evidence>
<evidence type="ECO:0000259" key="2">
    <source>
        <dbReference type="Pfam" id="PF20499"/>
    </source>
</evidence>
<protein>
    <recommendedName>
        <fullName evidence="2">DUF6729 domain-containing protein</fullName>
    </recommendedName>
</protein>
<dbReference type="Proteomes" id="UP001557470">
    <property type="component" value="Unassembled WGS sequence"/>
</dbReference>
<accession>A0ABD0XAT9</accession>
<reference evidence="3 4" key="1">
    <citation type="submission" date="2024-06" db="EMBL/GenBank/DDBJ databases">
        <authorList>
            <person name="Pan Q."/>
            <person name="Wen M."/>
            <person name="Jouanno E."/>
            <person name="Zahm M."/>
            <person name="Klopp C."/>
            <person name="Cabau C."/>
            <person name="Louis A."/>
            <person name="Berthelot C."/>
            <person name="Parey E."/>
            <person name="Roest Crollius H."/>
            <person name="Montfort J."/>
            <person name="Robinson-Rechavi M."/>
            <person name="Bouchez O."/>
            <person name="Lampietro C."/>
            <person name="Lopez Roques C."/>
            <person name="Donnadieu C."/>
            <person name="Postlethwait J."/>
            <person name="Bobe J."/>
            <person name="Verreycken H."/>
            <person name="Guiguen Y."/>
        </authorList>
    </citation>
    <scope>NUCLEOTIDE SEQUENCE [LARGE SCALE GENOMIC DNA]</scope>
    <source>
        <strain evidence="3">Up_M1</strain>
        <tissue evidence="3">Testis</tissue>
    </source>
</reference>
<feature type="non-terminal residue" evidence="3">
    <location>
        <position position="245"/>
    </location>
</feature>
<comment type="caution">
    <text evidence="3">The sequence shown here is derived from an EMBL/GenBank/DDBJ whole genome shotgun (WGS) entry which is preliminary data.</text>
</comment>
<proteinExistence type="predicted"/>
<dbReference type="Pfam" id="PF20499">
    <property type="entry name" value="DUF6729"/>
    <property type="match status" value="1"/>
</dbReference>
<dbReference type="InterPro" id="IPR046616">
    <property type="entry name" value="DUF6729"/>
</dbReference>
<keyword evidence="4" id="KW-1185">Reference proteome</keyword>
<organism evidence="3 4">
    <name type="scientific">Umbra pygmaea</name>
    <name type="common">Eastern mudminnow</name>
    <dbReference type="NCBI Taxonomy" id="75934"/>
    <lineage>
        <taxon>Eukaryota</taxon>
        <taxon>Metazoa</taxon>
        <taxon>Chordata</taxon>
        <taxon>Craniata</taxon>
        <taxon>Vertebrata</taxon>
        <taxon>Euteleostomi</taxon>
        <taxon>Actinopterygii</taxon>
        <taxon>Neopterygii</taxon>
        <taxon>Teleostei</taxon>
        <taxon>Protacanthopterygii</taxon>
        <taxon>Esociformes</taxon>
        <taxon>Umbridae</taxon>
        <taxon>Umbra</taxon>
    </lineage>
</organism>
<gene>
    <name evidence="3" type="ORF">UPYG_G00053230</name>
</gene>
<feature type="domain" description="DUF6729" evidence="2">
    <location>
        <begin position="169"/>
        <end position="244"/>
    </location>
</feature>
<evidence type="ECO:0000313" key="3">
    <source>
        <dbReference type="EMBL" id="KAL1004999.1"/>
    </source>
</evidence>
<feature type="region of interest" description="Disordered" evidence="1">
    <location>
        <begin position="140"/>
        <end position="166"/>
    </location>
</feature>